<organism evidence="2 3">
    <name type="scientific">Kouleothrix aurantiaca</name>
    <dbReference type="NCBI Taxonomy" id="186479"/>
    <lineage>
        <taxon>Bacteria</taxon>
        <taxon>Bacillati</taxon>
        <taxon>Chloroflexota</taxon>
        <taxon>Chloroflexia</taxon>
        <taxon>Chloroflexales</taxon>
        <taxon>Roseiflexineae</taxon>
        <taxon>Roseiflexaceae</taxon>
        <taxon>Kouleothrix</taxon>
    </lineage>
</organism>
<accession>A0A0P9FE04</accession>
<dbReference type="Proteomes" id="UP000050509">
    <property type="component" value="Unassembled WGS sequence"/>
</dbReference>
<keyword evidence="3" id="KW-1185">Reference proteome</keyword>
<evidence type="ECO:0000313" key="2">
    <source>
        <dbReference type="EMBL" id="KPV55035.1"/>
    </source>
</evidence>
<name>A0A0P9FE04_9CHLR</name>
<evidence type="ECO:0000313" key="3">
    <source>
        <dbReference type="Proteomes" id="UP000050509"/>
    </source>
</evidence>
<sequence length="203" mass="22129">MTTSVATHTAPLLFQRLLQPPGRCVVGFSGSREPDDQTWEAMRLAAETVLFLADIPDRERLLRVGDAAGVDALIRSVCEMFGKETTHLQVYDRDVGSGSMHAALIARSIKLAVDLSREPAALLIAGPAKTCPWSIQPTGIWIAGKNQLRQKETSGTWSTIGVAVGLGVPCLVYLPLPIMPPNRGRWNWQPTGIDGWWEHAGVH</sequence>
<comment type="caution">
    <text evidence="2">The sequence shown here is derived from an EMBL/GenBank/DDBJ whole genome shotgun (WGS) entry which is preliminary data.</text>
</comment>
<dbReference type="EMBL" id="LJCR01000001">
    <property type="protein sequence ID" value="KPV55035.1"/>
    <property type="molecule type" value="Genomic_DNA"/>
</dbReference>
<proteinExistence type="predicted"/>
<protein>
    <submittedName>
        <fullName evidence="2">Uncharacterized protein</fullName>
    </submittedName>
</protein>
<keyword evidence="1" id="KW-0472">Membrane</keyword>
<reference evidence="2 3" key="1">
    <citation type="submission" date="2015-09" db="EMBL/GenBank/DDBJ databases">
        <title>Draft genome sequence of Kouleothrix aurantiaca JCM 19913.</title>
        <authorList>
            <person name="Hemp J."/>
        </authorList>
    </citation>
    <scope>NUCLEOTIDE SEQUENCE [LARGE SCALE GENOMIC DNA]</scope>
    <source>
        <strain evidence="2 3">COM-B</strain>
    </source>
</reference>
<keyword evidence="1" id="KW-0812">Transmembrane</keyword>
<gene>
    <name evidence="2" type="ORF">SE17_00075</name>
</gene>
<feature type="transmembrane region" description="Helical" evidence="1">
    <location>
        <begin position="155"/>
        <end position="176"/>
    </location>
</feature>
<dbReference type="AlphaFoldDB" id="A0A0P9FE04"/>
<evidence type="ECO:0000256" key="1">
    <source>
        <dbReference type="SAM" id="Phobius"/>
    </source>
</evidence>
<keyword evidence="1" id="KW-1133">Transmembrane helix</keyword>